<dbReference type="Proteomes" id="UP000317650">
    <property type="component" value="Chromosome 9"/>
</dbReference>
<dbReference type="EMBL" id="PYDT01000010">
    <property type="protein sequence ID" value="THU47710.1"/>
    <property type="molecule type" value="Genomic_DNA"/>
</dbReference>
<evidence type="ECO:0000313" key="2">
    <source>
        <dbReference type="EMBL" id="THU47710.1"/>
    </source>
</evidence>
<proteinExistence type="predicted"/>
<evidence type="ECO:0000256" key="1">
    <source>
        <dbReference type="SAM" id="Coils"/>
    </source>
</evidence>
<name>A0A4S8IHF5_MUSBA</name>
<protein>
    <submittedName>
        <fullName evidence="2">Uncharacterized protein</fullName>
    </submittedName>
</protein>
<evidence type="ECO:0000313" key="3">
    <source>
        <dbReference type="Proteomes" id="UP000317650"/>
    </source>
</evidence>
<dbReference type="AlphaFoldDB" id="A0A4S8IHF5"/>
<organism evidence="2 3">
    <name type="scientific">Musa balbisiana</name>
    <name type="common">Banana</name>
    <dbReference type="NCBI Taxonomy" id="52838"/>
    <lineage>
        <taxon>Eukaryota</taxon>
        <taxon>Viridiplantae</taxon>
        <taxon>Streptophyta</taxon>
        <taxon>Embryophyta</taxon>
        <taxon>Tracheophyta</taxon>
        <taxon>Spermatophyta</taxon>
        <taxon>Magnoliopsida</taxon>
        <taxon>Liliopsida</taxon>
        <taxon>Zingiberales</taxon>
        <taxon>Musaceae</taxon>
        <taxon>Musa</taxon>
    </lineage>
</organism>
<accession>A0A4S8IHF5</accession>
<feature type="coiled-coil region" evidence="1">
    <location>
        <begin position="56"/>
        <end position="102"/>
    </location>
</feature>
<reference evidence="2 3" key="1">
    <citation type="journal article" date="2019" name="Nat. Plants">
        <title>Genome sequencing of Musa balbisiana reveals subgenome evolution and function divergence in polyploid bananas.</title>
        <authorList>
            <person name="Yao X."/>
        </authorList>
    </citation>
    <scope>NUCLEOTIDE SEQUENCE [LARGE SCALE GENOMIC DNA]</scope>
    <source>
        <strain evidence="3">cv. DH-PKW</strain>
        <tissue evidence="2">Leaves</tissue>
    </source>
</reference>
<gene>
    <name evidence="2" type="ORF">C4D60_Mb09t18510</name>
</gene>
<comment type="caution">
    <text evidence="2">The sequence shown here is derived from an EMBL/GenBank/DDBJ whole genome shotgun (WGS) entry which is preliminary data.</text>
</comment>
<keyword evidence="1" id="KW-0175">Coiled coil</keyword>
<sequence length="139" mass="15292">MGNLPEGEAFDPLVARWGSCPARSGYGPMGIPQPCSSGQHYAMALKDRMRNVGRVIDSLSDRNAELHRQIKEIRAGVAPEAVATIEQHASDLEAEAMHLRARYPDLKVAEDPFASFPEDLGIDMPEEVPFEYSADVPEK</sequence>
<keyword evidence="3" id="KW-1185">Reference proteome</keyword>